<comment type="caution">
    <text evidence="1">The sequence shown here is derived from an EMBL/GenBank/DDBJ whole genome shotgun (WGS) entry which is preliminary data.</text>
</comment>
<sequence length="249" mass="28321">MKSSQAHPILGSDWFNPNASLSVVPLFDQHRCVVIDDFLGDPTAMQTHAAKNLAYFRYDKDNYYPGVEIDMGRAFALALEQYFVQKLRVHFQVRRNLGTACRMAITTLAPEQLQPLQRLCHRDSEVLSDGMGIFAGVVNLFHQPELGGTSFYRPTRSLDETRHFLNKTQQNSNDSLSAEIGERPSYLTHSNPYFELMRSIPAKWNRAIFYEGTVFHAAHITHPKLLSQDPQIGRLCLNAFFKVKKSAMA</sequence>
<evidence type="ECO:0000313" key="1">
    <source>
        <dbReference type="EMBL" id="MFC0350508.1"/>
    </source>
</evidence>
<reference evidence="1 2" key="1">
    <citation type="submission" date="2024-09" db="EMBL/GenBank/DDBJ databases">
        <authorList>
            <person name="Sun Q."/>
            <person name="Mori K."/>
        </authorList>
    </citation>
    <scope>NUCLEOTIDE SEQUENCE [LARGE SCALE GENOMIC DNA]</scope>
    <source>
        <strain evidence="1 2">CCM 8677</strain>
    </source>
</reference>
<keyword evidence="2" id="KW-1185">Reference proteome</keyword>
<dbReference type="EMBL" id="JBHLXJ010000013">
    <property type="protein sequence ID" value="MFC0350508.1"/>
    <property type="molecule type" value="Genomic_DNA"/>
</dbReference>
<proteinExistence type="predicted"/>
<protein>
    <submittedName>
        <fullName evidence="1">DUF6445 family protein</fullName>
    </submittedName>
</protein>
<organism evidence="1 2">
    <name type="scientific">Undibacterium danionis</name>
    <dbReference type="NCBI Taxonomy" id="1812100"/>
    <lineage>
        <taxon>Bacteria</taxon>
        <taxon>Pseudomonadati</taxon>
        <taxon>Pseudomonadota</taxon>
        <taxon>Betaproteobacteria</taxon>
        <taxon>Burkholderiales</taxon>
        <taxon>Oxalobacteraceae</taxon>
        <taxon>Undibacterium</taxon>
    </lineage>
</organism>
<dbReference type="Pfam" id="PF20043">
    <property type="entry name" value="DUF6445"/>
    <property type="match status" value="1"/>
</dbReference>
<dbReference type="Proteomes" id="UP001589844">
    <property type="component" value="Unassembled WGS sequence"/>
</dbReference>
<dbReference type="RefSeq" id="WP_390212873.1">
    <property type="nucleotide sequence ID" value="NZ_JBHLXJ010000013.1"/>
</dbReference>
<name>A0ABV6IFB2_9BURK</name>
<accession>A0ABV6IFB2</accession>
<gene>
    <name evidence="1" type="ORF">ACFFJH_11865</name>
</gene>
<evidence type="ECO:0000313" key="2">
    <source>
        <dbReference type="Proteomes" id="UP001589844"/>
    </source>
</evidence>
<dbReference type="InterPro" id="IPR045617">
    <property type="entry name" value="DUF6445"/>
</dbReference>